<evidence type="ECO:0000313" key="14">
    <source>
        <dbReference type="Proteomes" id="UP000652761"/>
    </source>
</evidence>
<dbReference type="GO" id="GO:0005506">
    <property type="term" value="F:iron ion binding"/>
    <property type="evidence" value="ECO:0007669"/>
    <property type="project" value="InterPro"/>
</dbReference>
<dbReference type="PROSITE" id="PS00086">
    <property type="entry name" value="CYTOCHROME_P450"/>
    <property type="match status" value="1"/>
</dbReference>
<dbReference type="PRINTS" id="PR00463">
    <property type="entry name" value="EP450I"/>
</dbReference>
<evidence type="ECO:0000256" key="1">
    <source>
        <dbReference type="ARBA" id="ARBA00004167"/>
    </source>
</evidence>
<dbReference type="PRINTS" id="PR00385">
    <property type="entry name" value="P450"/>
</dbReference>
<keyword evidence="5" id="KW-0752">Steroid biosynthesis</keyword>
<evidence type="ECO:0000256" key="12">
    <source>
        <dbReference type="SAM" id="Phobius"/>
    </source>
</evidence>
<keyword evidence="10 11" id="KW-0349">Heme</keyword>
<evidence type="ECO:0008006" key="15">
    <source>
        <dbReference type="Google" id="ProtNLM"/>
    </source>
</evidence>
<accession>A0A843XFF4</accession>
<dbReference type="InterPro" id="IPR002401">
    <property type="entry name" value="Cyt_P450_E_grp-I"/>
</dbReference>
<dbReference type="InterPro" id="IPR017972">
    <property type="entry name" value="Cyt_P450_CS"/>
</dbReference>
<sequence>MSGVEELLTSLTLALVAICLYLRLVKWKRKKKKKKKNLPPGCGGWPFLGETLAYLKPHSATSIGQFMEHHISRFGKIYRSNLFGEPTIVSADPGLNRFILQNEGRLFECSYPRSIGGILGKWSMLVLVGDMHRDMRMISLNFMSSTRLRTRLLPEVEHHALLVLRSWEEGSPFLAQEEAKKFTFNLMAKHIMSMEPGKPETEKLKREYVTFMKGVVSAPLNFPGTAYWKALKSRSSILKVIERKIEERFQTGGNEGGGTQEDDLLGWVLKQSNLSMEQILDLVLSLLFAGHETSSVSIALAIYFLAGCPEAVRELKKHVRNHTDDEAMQFHVLNEWFQAEHLQIVRSKKQRGDQAGLNWEDYRQMEFTQFVISETLRLGNVVRFVHRKALRDVRYKGYDIPSGWKVLPVFAAVHLDPSLYGDPQQFNPWRWQQKGCSGGATMGSNYMPFGGGPRLCAGSELAKVEMAIFLHHLMLSYGWELAEPDQPLAFPFVDFPKGLPIRTFHLSPVCGVRKLSLCCVCVVTSKWA</sequence>
<evidence type="ECO:0000256" key="8">
    <source>
        <dbReference type="ARBA" id="ARBA00023004"/>
    </source>
</evidence>
<dbReference type="Pfam" id="PF00067">
    <property type="entry name" value="p450"/>
    <property type="match status" value="1"/>
</dbReference>
<evidence type="ECO:0000313" key="13">
    <source>
        <dbReference type="EMBL" id="MQM17992.1"/>
    </source>
</evidence>
<dbReference type="GO" id="GO:0004497">
    <property type="term" value="F:monooxygenase activity"/>
    <property type="evidence" value="ECO:0007669"/>
    <property type="project" value="UniProtKB-KW"/>
</dbReference>
<dbReference type="CDD" id="cd11043">
    <property type="entry name" value="CYP90-like"/>
    <property type="match status" value="1"/>
</dbReference>
<dbReference type="InterPro" id="IPR036396">
    <property type="entry name" value="Cyt_P450_sf"/>
</dbReference>
<dbReference type="EMBL" id="NMUH01007893">
    <property type="protein sequence ID" value="MQM17992.1"/>
    <property type="molecule type" value="Genomic_DNA"/>
</dbReference>
<evidence type="ECO:0000256" key="9">
    <source>
        <dbReference type="ARBA" id="ARBA00023136"/>
    </source>
</evidence>
<comment type="cofactor">
    <cofactor evidence="10">
        <name>heme</name>
        <dbReference type="ChEBI" id="CHEBI:30413"/>
    </cofactor>
</comment>
<dbReference type="InterPro" id="IPR001128">
    <property type="entry name" value="Cyt_P450"/>
</dbReference>
<gene>
    <name evidence="13" type="ORF">Taro_050975</name>
</gene>
<keyword evidence="14" id="KW-1185">Reference proteome</keyword>
<evidence type="ECO:0000256" key="5">
    <source>
        <dbReference type="ARBA" id="ARBA00022955"/>
    </source>
</evidence>
<keyword evidence="9 12" id="KW-0472">Membrane</keyword>
<evidence type="ECO:0000256" key="4">
    <source>
        <dbReference type="ARBA" id="ARBA00022723"/>
    </source>
</evidence>
<reference evidence="13" key="1">
    <citation type="submission" date="2017-07" db="EMBL/GenBank/DDBJ databases">
        <title>Taro Niue Genome Assembly and Annotation.</title>
        <authorList>
            <person name="Atibalentja N."/>
            <person name="Keating K."/>
            <person name="Fields C.J."/>
        </authorList>
    </citation>
    <scope>NUCLEOTIDE SEQUENCE</scope>
    <source>
        <strain evidence="13">Niue_2</strain>
        <tissue evidence="13">Leaf</tissue>
    </source>
</reference>
<keyword evidence="3 12" id="KW-0812">Transmembrane</keyword>
<evidence type="ECO:0000256" key="2">
    <source>
        <dbReference type="ARBA" id="ARBA00010617"/>
    </source>
</evidence>
<evidence type="ECO:0000256" key="11">
    <source>
        <dbReference type="RuleBase" id="RU000461"/>
    </source>
</evidence>
<keyword evidence="11" id="KW-0503">Monooxygenase</keyword>
<dbReference type="Gene3D" id="1.10.630.10">
    <property type="entry name" value="Cytochrome P450"/>
    <property type="match status" value="1"/>
</dbReference>
<dbReference type="OrthoDB" id="1372046at2759"/>
<proteinExistence type="inferred from homology"/>
<comment type="subcellular location">
    <subcellularLocation>
        <location evidence="1">Membrane</location>
        <topology evidence="1">Single-pass membrane protein</topology>
    </subcellularLocation>
</comment>
<dbReference type="SUPFAM" id="SSF48264">
    <property type="entry name" value="Cytochrome P450"/>
    <property type="match status" value="1"/>
</dbReference>
<keyword evidence="5" id="KW-0443">Lipid metabolism</keyword>
<dbReference type="PANTHER" id="PTHR24286">
    <property type="entry name" value="CYTOCHROME P450 26"/>
    <property type="match status" value="1"/>
</dbReference>
<evidence type="ECO:0000256" key="7">
    <source>
        <dbReference type="ARBA" id="ARBA00023002"/>
    </source>
</evidence>
<dbReference type="GO" id="GO:0016705">
    <property type="term" value="F:oxidoreductase activity, acting on paired donors, with incorporation or reduction of molecular oxygen"/>
    <property type="evidence" value="ECO:0007669"/>
    <property type="project" value="InterPro"/>
</dbReference>
<dbReference type="GO" id="GO:0016132">
    <property type="term" value="P:brassinosteroid biosynthetic process"/>
    <property type="evidence" value="ECO:0007669"/>
    <property type="project" value="TreeGrafter"/>
</dbReference>
<evidence type="ECO:0000256" key="6">
    <source>
        <dbReference type="ARBA" id="ARBA00022989"/>
    </source>
</evidence>
<name>A0A843XFF4_COLES</name>
<dbReference type="Proteomes" id="UP000652761">
    <property type="component" value="Unassembled WGS sequence"/>
</dbReference>
<dbReference type="GO" id="GO:0010268">
    <property type="term" value="P:brassinosteroid homeostasis"/>
    <property type="evidence" value="ECO:0007669"/>
    <property type="project" value="TreeGrafter"/>
</dbReference>
<evidence type="ECO:0000256" key="3">
    <source>
        <dbReference type="ARBA" id="ARBA00022692"/>
    </source>
</evidence>
<comment type="similarity">
    <text evidence="2 11">Belongs to the cytochrome P450 family.</text>
</comment>
<dbReference type="GO" id="GO:0016125">
    <property type="term" value="P:sterol metabolic process"/>
    <property type="evidence" value="ECO:0007669"/>
    <property type="project" value="TreeGrafter"/>
</dbReference>
<dbReference type="AlphaFoldDB" id="A0A843XFF4"/>
<keyword evidence="8 10" id="KW-0408">Iron</keyword>
<feature type="transmembrane region" description="Helical" evidence="12">
    <location>
        <begin position="6"/>
        <end position="25"/>
    </location>
</feature>
<feature type="binding site" description="axial binding residue" evidence="10">
    <location>
        <position position="456"/>
    </location>
    <ligand>
        <name>heme</name>
        <dbReference type="ChEBI" id="CHEBI:30413"/>
    </ligand>
    <ligandPart>
        <name>Fe</name>
        <dbReference type="ChEBI" id="CHEBI:18248"/>
    </ligandPart>
</feature>
<dbReference type="GO" id="GO:0016020">
    <property type="term" value="C:membrane"/>
    <property type="evidence" value="ECO:0007669"/>
    <property type="project" value="UniProtKB-SubCell"/>
</dbReference>
<dbReference type="PANTHER" id="PTHR24286:SF194">
    <property type="entry name" value="STEROID (22S)-HYDROXYLASE"/>
    <property type="match status" value="1"/>
</dbReference>
<comment type="caution">
    <text evidence="13">The sequence shown here is derived from an EMBL/GenBank/DDBJ whole genome shotgun (WGS) entry which is preliminary data.</text>
</comment>
<organism evidence="13 14">
    <name type="scientific">Colocasia esculenta</name>
    <name type="common">Wild taro</name>
    <name type="synonym">Arum esculentum</name>
    <dbReference type="NCBI Taxonomy" id="4460"/>
    <lineage>
        <taxon>Eukaryota</taxon>
        <taxon>Viridiplantae</taxon>
        <taxon>Streptophyta</taxon>
        <taxon>Embryophyta</taxon>
        <taxon>Tracheophyta</taxon>
        <taxon>Spermatophyta</taxon>
        <taxon>Magnoliopsida</taxon>
        <taxon>Liliopsida</taxon>
        <taxon>Araceae</taxon>
        <taxon>Aroideae</taxon>
        <taxon>Colocasieae</taxon>
        <taxon>Colocasia</taxon>
    </lineage>
</organism>
<keyword evidence="4 10" id="KW-0479">Metal-binding</keyword>
<keyword evidence="7 11" id="KW-0560">Oxidoreductase</keyword>
<dbReference type="GO" id="GO:0020037">
    <property type="term" value="F:heme binding"/>
    <property type="evidence" value="ECO:0007669"/>
    <property type="project" value="InterPro"/>
</dbReference>
<keyword evidence="5" id="KW-0444">Lipid biosynthesis</keyword>
<keyword evidence="6 12" id="KW-1133">Transmembrane helix</keyword>
<protein>
    <recommendedName>
        <fullName evidence="15">Cytochrome P450 90B1</fullName>
    </recommendedName>
</protein>
<evidence type="ECO:0000256" key="10">
    <source>
        <dbReference type="PIRSR" id="PIRSR602401-1"/>
    </source>
</evidence>